<dbReference type="Proteomes" id="UP000007013">
    <property type="component" value="Chromosome"/>
</dbReference>
<feature type="domain" description="Mur ligase central" evidence="24">
    <location>
        <begin position="62"/>
        <end position="230"/>
    </location>
</feature>
<comment type="catalytic activity">
    <reaction evidence="19">
        <text>10-formyltetrahydrofolyl-(gamma-L-Glu)(n) + L-glutamate + ATP = 10-formyltetrahydrofolyl-(gamma-L-Glu)(n+1) + ADP + phosphate + H(+)</text>
        <dbReference type="Rhea" id="RHEA:51904"/>
        <dbReference type="Rhea" id="RHEA-COMP:13088"/>
        <dbReference type="Rhea" id="RHEA-COMP:14300"/>
        <dbReference type="ChEBI" id="CHEBI:15378"/>
        <dbReference type="ChEBI" id="CHEBI:29985"/>
        <dbReference type="ChEBI" id="CHEBI:30616"/>
        <dbReference type="ChEBI" id="CHEBI:43474"/>
        <dbReference type="ChEBI" id="CHEBI:134413"/>
        <dbReference type="ChEBI" id="CHEBI:456216"/>
        <dbReference type="EC" id="6.3.2.17"/>
    </reaction>
</comment>
<dbReference type="AlphaFoldDB" id="B1ZVD5"/>
<keyword evidence="12 22" id="KW-0067">ATP-binding</keyword>
<comment type="cofactor">
    <cofactor evidence="1">
        <name>Mg(2+)</name>
        <dbReference type="ChEBI" id="CHEBI:18420"/>
    </cofactor>
</comment>
<name>B1ZVD5_OPITP</name>
<dbReference type="EMBL" id="CP001032">
    <property type="protein sequence ID" value="ACB76802.1"/>
    <property type="molecule type" value="Genomic_DNA"/>
</dbReference>
<dbReference type="GO" id="GO:0005524">
    <property type="term" value="F:ATP binding"/>
    <property type="evidence" value="ECO:0007669"/>
    <property type="project" value="UniProtKB-KW"/>
</dbReference>
<dbReference type="PROSITE" id="PS01012">
    <property type="entry name" value="FOLYLPOLYGLU_SYNT_2"/>
    <property type="match status" value="1"/>
</dbReference>
<evidence type="ECO:0000256" key="10">
    <source>
        <dbReference type="ARBA" id="ARBA00022723"/>
    </source>
</evidence>
<dbReference type="Pfam" id="PF08245">
    <property type="entry name" value="Mur_ligase_M"/>
    <property type="match status" value="1"/>
</dbReference>
<evidence type="ECO:0000256" key="17">
    <source>
        <dbReference type="ARBA" id="ARBA00032510"/>
    </source>
</evidence>
<dbReference type="InterPro" id="IPR001645">
    <property type="entry name" value="Folylpolyglutamate_synth"/>
</dbReference>
<dbReference type="GO" id="GO:0004326">
    <property type="term" value="F:tetrahydrofolylpolyglutamate synthase activity"/>
    <property type="evidence" value="ECO:0007669"/>
    <property type="project" value="UniProtKB-EC"/>
</dbReference>
<dbReference type="EC" id="6.3.2.17" evidence="7"/>
<evidence type="ECO:0000256" key="19">
    <source>
        <dbReference type="ARBA" id="ARBA00047808"/>
    </source>
</evidence>
<keyword evidence="26" id="KW-1185">Reference proteome</keyword>
<dbReference type="Gene3D" id="3.90.190.20">
    <property type="entry name" value="Mur ligase, C-terminal domain"/>
    <property type="match status" value="1"/>
</dbReference>
<dbReference type="GO" id="GO:0046872">
    <property type="term" value="F:metal ion binding"/>
    <property type="evidence" value="ECO:0007669"/>
    <property type="project" value="UniProtKB-KW"/>
</dbReference>
<evidence type="ECO:0000256" key="3">
    <source>
        <dbReference type="ARBA" id="ARBA00004799"/>
    </source>
</evidence>
<keyword evidence="10" id="KW-0479">Metal-binding</keyword>
<evidence type="ECO:0000256" key="5">
    <source>
        <dbReference type="ARBA" id="ARBA00008276"/>
    </source>
</evidence>
<dbReference type="Gene3D" id="3.40.1190.10">
    <property type="entry name" value="Mur-like, catalytic domain"/>
    <property type="match status" value="1"/>
</dbReference>
<evidence type="ECO:0000256" key="12">
    <source>
        <dbReference type="ARBA" id="ARBA00022840"/>
    </source>
</evidence>
<evidence type="ECO:0000256" key="8">
    <source>
        <dbReference type="ARBA" id="ARBA00019357"/>
    </source>
</evidence>
<dbReference type="KEGG" id="ote:Oter_3525"/>
<evidence type="ECO:0000256" key="1">
    <source>
        <dbReference type="ARBA" id="ARBA00001946"/>
    </source>
</evidence>
<dbReference type="GO" id="GO:0005737">
    <property type="term" value="C:cytoplasm"/>
    <property type="evidence" value="ECO:0007669"/>
    <property type="project" value="TreeGrafter"/>
</dbReference>
<keyword evidence="13" id="KW-0460">Magnesium</keyword>
<organism evidence="25 26">
    <name type="scientific">Opitutus terrae (strain DSM 11246 / JCM 15787 / PB90-1)</name>
    <dbReference type="NCBI Taxonomy" id="452637"/>
    <lineage>
        <taxon>Bacteria</taxon>
        <taxon>Pseudomonadati</taxon>
        <taxon>Verrucomicrobiota</taxon>
        <taxon>Opitutia</taxon>
        <taxon>Opitutales</taxon>
        <taxon>Opitutaceae</taxon>
        <taxon>Opitutus</taxon>
    </lineage>
</organism>
<protein>
    <recommendedName>
        <fullName evidence="8">Dihydrofolate synthase/folylpolyglutamate synthase</fullName>
        <ecNumber evidence="6">6.3.2.12</ecNumber>
        <ecNumber evidence="7">6.3.2.17</ecNumber>
    </recommendedName>
    <alternativeName>
        <fullName evidence="17">Folylpoly-gamma-glutamate synthetase-dihydrofolate synthetase</fullName>
    </alternativeName>
    <alternativeName>
        <fullName evidence="15">Folylpolyglutamate synthetase</fullName>
    </alternativeName>
    <alternativeName>
        <fullName evidence="16">Tetrahydrofolylpolyglutamate synthase</fullName>
    </alternativeName>
</protein>
<sequence>MPPSPNPESGRGAQPDAAAGFEAVAEYLCGLKAGGSKLGLDRMRLLAAELGHPERALRCVHVAGTNGKGSVAAMLEAILRAAGWRVGLFTSPHLVHVGERVQVNRQPLAPAEIVGYVRELDVLADRIAAREGPGDRPSFFEYMTAMALLQFGRQRCDIAVMEVGLGGEFDATNLVDPEMTVITSIGFDHCEWLGHTLEEIARAKAGIIKPERPVVIGRVPPAAETVIRARAEEMEARVISVREVYGENLAVYPETNLAGDYQRWNAATATLAARELDSRWRISERAIAHGLWHVRWPGRWQRVLVGGRRVILDASHNAEGASVLDANLARLRAETGRAPIVVVGVLGAERAQPLMAAICRHAGEVHLVVPNQPRASSYEELAALIPAGFPGRVARTTVAEIFPGGDHCALGGPDDSIVITGSIYLLGEVLPRIGAGTDAG</sequence>
<comment type="catalytic activity">
    <reaction evidence="20">
        <text>(6R)-5,10-methylenetetrahydrofolyl-(gamma-L-Glu)(n) + L-glutamate + ATP = (6R)-5,10-methylenetetrahydrofolyl-(gamma-L-Glu)(n+1) + ADP + phosphate + H(+)</text>
        <dbReference type="Rhea" id="RHEA:51912"/>
        <dbReference type="Rhea" id="RHEA-COMP:13257"/>
        <dbReference type="Rhea" id="RHEA-COMP:13258"/>
        <dbReference type="ChEBI" id="CHEBI:15378"/>
        <dbReference type="ChEBI" id="CHEBI:29985"/>
        <dbReference type="ChEBI" id="CHEBI:30616"/>
        <dbReference type="ChEBI" id="CHEBI:43474"/>
        <dbReference type="ChEBI" id="CHEBI:136572"/>
        <dbReference type="ChEBI" id="CHEBI:456216"/>
        <dbReference type="EC" id="6.3.2.17"/>
    </reaction>
</comment>
<evidence type="ECO:0000313" key="25">
    <source>
        <dbReference type="EMBL" id="ACB76802.1"/>
    </source>
</evidence>
<dbReference type="InterPro" id="IPR036565">
    <property type="entry name" value="Mur-like_cat_sf"/>
</dbReference>
<comment type="catalytic activity">
    <reaction evidence="21">
        <text>7,8-dihydropteroate + L-glutamate + ATP = 7,8-dihydrofolate + ADP + phosphate + H(+)</text>
        <dbReference type="Rhea" id="RHEA:23584"/>
        <dbReference type="ChEBI" id="CHEBI:15378"/>
        <dbReference type="ChEBI" id="CHEBI:17839"/>
        <dbReference type="ChEBI" id="CHEBI:29985"/>
        <dbReference type="ChEBI" id="CHEBI:30616"/>
        <dbReference type="ChEBI" id="CHEBI:43474"/>
        <dbReference type="ChEBI" id="CHEBI:57451"/>
        <dbReference type="ChEBI" id="CHEBI:456216"/>
        <dbReference type="EC" id="6.3.2.12"/>
    </reaction>
</comment>
<comment type="catalytic activity">
    <reaction evidence="18">
        <text>(6S)-5,6,7,8-tetrahydrofolyl-(gamma-L-Glu)(n) + L-glutamate + ATP = (6S)-5,6,7,8-tetrahydrofolyl-(gamma-L-Glu)(n+1) + ADP + phosphate + H(+)</text>
        <dbReference type="Rhea" id="RHEA:10580"/>
        <dbReference type="Rhea" id="RHEA-COMP:14738"/>
        <dbReference type="Rhea" id="RHEA-COMP:14740"/>
        <dbReference type="ChEBI" id="CHEBI:15378"/>
        <dbReference type="ChEBI" id="CHEBI:29985"/>
        <dbReference type="ChEBI" id="CHEBI:30616"/>
        <dbReference type="ChEBI" id="CHEBI:43474"/>
        <dbReference type="ChEBI" id="CHEBI:141005"/>
        <dbReference type="ChEBI" id="CHEBI:456216"/>
        <dbReference type="EC" id="6.3.2.17"/>
    </reaction>
</comment>
<dbReference type="PANTHER" id="PTHR11136">
    <property type="entry name" value="FOLYLPOLYGLUTAMATE SYNTHASE-RELATED"/>
    <property type="match status" value="1"/>
</dbReference>
<dbReference type="GO" id="GO:0046656">
    <property type="term" value="P:folic acid biosynthetic process"/>
    <property type="evidence" value="ECO:0007669"/>
    <property type="project" value="UniProtKB-KW"/>
</dbReference>
<dbReference type="InterPro" id="IPR013221">
    <property type="entry name" value="Mur_ligase_cen"/>
</dbReference>
<evidence type="ECO:0000256" key="7">
    <source>
        <dbReference type="ARBA" id="ARBA00013025"/>
    </source>
</evidence>
<evidence type="ECO:0000256" key="22">
    <source>
        <dbReference type="PIRNR" id="PIRNR001563"/>
    </source>
</evidence>
<comment type="pathway">
    <text evidence="3">Cofactor biosynthesis; tetrahydrofolate biosynthesis; 7,8-dihydrofolate from 2-amino-4-hydroxy-6-hydroxymethyl-7,8-dihydropteridine diphosphate and 4-aminobenzoate: step 2/2.</text>
</comment>
<dbReference type="RefSeq" id="WP_012376331.1">
    <property type="nucleotide sequence ID" value="NC_010571.1"/>
</dbReference>
<dbReference type="InterPro" id="IPR004101">
    <property type="entry name" value="Mur_ligase_C"/>
</dbReference>
<dbReference type="EC" id="6.3.2.12" evidence="6"/>
<feature type="domain" description="Mur ligase C-terminal" evidence="23">
    <location>
        <begin position="298"/>
        <end position="422"/>
    </location>
</feature>
<evidence type="ECO:0000256" key="13">
    <source>
        <dbReference type="ARBA" id="ARBA00022842"/>
    </source>
</evidence>
<evidence type="ECO:0000259" key="23">
    <source>
        <dbReference type="Pfam" id="PF02875"/>
    </source>
</evidence>
<evidence type="ECO:0000256" key="11">
    <source>
        <dbReference type="ARBA" id="ARBA00022741"/>
    </source>
</evidence>
<keyword evidence="9 22" id="KW-0436">Ligase</keyword>
<evidence type="ECO:0000256" key="20">
    <source>
        <dbReference type="ARBA" id="ARBA00049035"/>
    </source>
</evidence>
<dbReference type="NCBIfam" id="TIGR01499">
    <property type="entry name" value="folC"/>
    <property type="match status" value="1"/>
</dbReference>
<dbReference type="InterPro" id="IPR036615">
    <property type="entry name" value="Mur_ligase_C_dom_sf"/>
</dbReference>
<evidence type="ECO:0000256" key="9">
    <source>
        <dbReference type="ARBA" id="ARBA00022598"/>
    </source>
</evidence>
<dbReference type="HOGENOM" id="CLU_015869_1_2_0"/>
<evidence type="ECO:0000256" key="18">
    <source>
        <dbReference type="ARBA" id="ARBA00047493"/>
    </source>
</evidence>
<comment type="function">
    <text evidence="2">Functions in two distinct reactions of the de novo folate biosynthetic pathway. Catalyzes the addition of a glutamate residue to dihydropteroate (7,8-dihydropteroate or H2Pte) to form dihydrofolate (7,8-dihydrofolate monoglutamate or H2Pte-Glu). Also catalyzes successive additions of L-glutamate to tetrahydrofolate or 10-formyltetrahydrofolate or 5,10-methylenetetrahydrofolate, leading to folylpolyglutamate derivatives.</text>
</comment>
<dbReference type="PIRSF" id="PIRSF001563">
    <property type="entry name" value="Folylpolyglu_synth"/>
    <property type="match status" value="1"/>
</dbReference>
<dbReference type="InterPro" id="IPR018109">
    <property type="entry name" value="Folylpolyglutamate_synth_CS"/>
</dbReference>
<dbReference type="STRING" id="452637.Oter_3525"/>
<keyword evidence="14" id="KW-0289">Folate biosynthesis</keyword>
<comment type="similarity">
    <text evidence="5 22">Belongs to the folylpolyglutamate synthase family.</text>
</comment>
<dbReference type="GO" id="GO:0008841">
    <property type="term" value="F:dihydrofolate synthase activity"/>
    <property type="evidence" value="ECO:0007669"/>
    <property type="project" value="UniProtKB-EC"/>
</dbReference>
<dbReference type="SUPFAM" id="SSF53623">
    <property type="entry name" value="MurD-like peptide ligases, catalytic domain"/>
    <property type="match status" value="1"/>
</dbReference>
<comment type="pathway">
    <text evidence="4">Cofactor biosynthesis; tetrahydrofolylpolyglutamate biosynthesis.</text>
</comment>
<keyword evidence="11 22" id="KW-0547">Nucleotide-binding</keyword>
<dbReference type="eggNOG" id="COG0285">
    <property type="taxonomic scope" value="Bacteria"/>
</dbReference>
<dbReference type="Pfam" id="PF02875">
    <property type="entry name" value="Mur_ligase_C"/>
    <property type="match status" value="1"/>
</dbReference>
<evidence type="ECO:0000256" key="14">
    <source>
        <dbReference type="ARBA" id="ARBA00022909"/>
    </source>
</evidence>
<evidence type="ECO:0000259" key="24">
    <source>
        <dbReference type="Pfam" id="PF08245"/>
    </source>
</evidence>
<evidence type="ECO:0000313" key="26">
    <source>
        <dbReference type="Proteomes" id="UP000007013"/>
    </source>
</evidence>
<evidence type="ECO:0000256" key="16">
    <source>
        <dbReference type="ARBA" id="ARBA00030592"/>
    </source>
</evidence>
<reference evidence="25 26" key="1">
    <citation type="journal article" date="2011" name="J. Bacteriol.">
        <title>Genome sequence of the verrucomicrobium Opitutus terrae PB90-1, an abundant inhabitant of rice paddy soil ecosystems.</title>
        <authorList>
            <person name="van Passel M.W."/>
            <person name="Kant R."/>
            <person name="Palva A."/>
            <person name="Copeland A."/>
            <person name="Lucas S."/>
            <person name="Lapidus A."/>
            <person name="Glavina del Rio T."/>
            <person name="Pitluck S."/>
            <person name="Goltsman E."/>
            <person name="Clum A."/>
            <person name="Sun H."/>
            <person name="Schmutz J."/>
            <person name="Larimer F.W."/>
            <person name="Land M.L."/>
            <person name="Hauser L."/>
            <person name="Kyrpides N."/>
            <person name="Mikhailova N."/>
            <person name="Richardson P.P."/>
            <person name="Janssen P.H."/>
            <person name="de Vos W.M."/>
            <person name="Smidt H."/>
        </authorList>
    </citation>
    <scope>NUCLEOTIDE SEQUENCE [LARGE SCALE GENOMIC DNA]</scope>
    <source>
        <strain evidence="26">DSM 11246 / JCM 15787 / PB90-1</strain>
    </source>
</reference>
<evidence type="ECO:0000256" key="2">
    <source>
        <dbReference type="ARBA" id="ARBA00002714"/>
    </source>
</evidence>
<evidence type="ECO:0000256" key="15">
    <source>
        <dbReference type="ARBA" id="ARBA00030048"/>
    </source>
</evidence>
<dbReference type="FunFam" id="3.40.1190.10:FF:000011">
    <property type="entry name" value="Folylpolyglutamate synthase/dihydrofolate synthase"/>
    <property type="match status" value="1"/>
</dbReference>
<dbReference type="PANTHER" id="PTHR11136:SF0">
    <property type="entry name" value="DIHYDROFOLATE SYNTHETASE-RELATED"/>
    <property type="match status" value="1"/>
</dbReference>
<dbReference type="SUPFAM" id="SSF53244">
    <property type="entry name" value="MurD-like peptide ligases, peptide-binding domain"/>
    <property type="match status" value="1"/>
</dbReference>
<accession>B1ZVD5</accession>
<gene>
    <name evidence="25" type="ordered locus">Oter_3525</name>
</gene>
<proteinExistence type="inferred from homology"/>
<evidence type="ECO:0000256" key="4">
    <source>
        <dbReference type="ARBA" id="ARBA00005150"/>
    </source>
</evidence>
<evidence type="ECO:0000256" key="6">
    <source>
        <dbReference type="ARBA" id="ARBA00013023"/>
    </source>
</evidence>
<evidence type="ECO:0000256" key="21">
    <source>
        <dbReference type="ARBA" id="ARBA00049161"/>
    </source>
</evidence>